<dbReference type="PANTHER" id="PTHR41521">
    <property type="match status" value="1"/>
</dbReference>
<keyword evidence="3" id="KW-1185">Reference proteome</keyword>
<dbReference type="EMBL" id="JABBXH010000001">
    <property type="protein sequence ID" value="NMP30139.1"/>
    <property type="molecule type" value="Genomic_DNA"/>
</dbReference>
<dbReference type="AlphaFoldDB" id="A0A7Y0Q4M8"/>
<organism evidence="2 3">
    <name type="scientific">Thalassotalea algicola</name>
    <dbReference type="NCBI Taxonomy" id="2716224"/>
    <lineage>
        <taxon>Bacteria</taxon>
        <taxon>Pseudomonadati</taxon>
        <taxon>Pseudomonadota</taxon>
        <taxon>Gammaproteobacteria</taxon>
        <taxon>Alteromonadales</taxon>
        <taxon>Colwelliaceae</taxon>
        <taxon>Thalassotalea</taxon>
    </lineage>
</organism>
<sequence>MSAYLLIRATITDPENFARYSAVVPGLVSKFGGQYIVMDREPEQIEGTLGCQSIVMSKWPDKAAAQKFWDSEEYRTAIPLREGTGEFDVTLLNGL</sequence>
<proteinExistence type="predicted"/>
<feature type="domain" description="DUF1330" evidence="1">
    <location>
        <begin position="2"/>
        <end position="94"/>
    </location>
</feature>
<dbReference type="InterPro" id="IPR011008">
    <property type="entry name" value="Dimeric_a/b-barrel"/>
</dbReference>
<dbReference type="PANTHER" id="PTHR41521:SF4">
    <property type="entry name" value="BLR0684 PROTEIN"/>
    <property type="match status" value="1"/>
</dbReference>
<dbReference type="RefSeq" id="WP_169073479.1">
    <property type="nucleotide sequence ID" value="NZ_JABBXH010000001.1"/>
</dbReference>
<evidence type="ECO:0000259" key="1">
    <source>
        <dbReference type="Pfam" id="PF07045"/>
    </source>
</evidence>
<dbReference type="SUPFAM" id="SSF54909">
    <property type="entry name" value="Dimeric alpha+beta barrel"/>
    <property type="match status" value="1"/>
</dbReference>
<reference evidence="2 3" key="1">
    <citation type="submission" date="2020-04" db="EMBL/GenBank/DDBJ databases">
        <title>Thalassotalea sp. M1531, isolated from the surface of marine red alga.</title>
        <authorList>
            <person name="Pang L."/>
            <person name="Lu D.-C."/>
        </authorList>
    </citation>
    <scope>NUCLEOTIDE SEQUENCE [LARGE SCALE GENOMIC DNA]</scope>
    <source>
        <strain evidence="2 3">M1531</strain>
    </source>
</reference>
<protein>
    <submittedName>
        <fullName evidence="2">DUF1330 domain-containing protein</fullName>
    </submittedName>
</protein>
<name>A0A7Y0Q4M8_9GAMM</name>
<evidence type="ECO:0000313" key="3">
    <source>
        <dbReference type="Proteomes" id="UP000568664"/>
    </source>
</evidence>
<gene>
    <name evidence="2" type="ORF">HII17_01070</name>
</gene>
<dbReference type="Proteomes" id="UP000568664">
    <property type="component" value="Unassembled WGS sequence"/>
</dbReference>
<accession>A0A7Y0Q4M8</accession>
<dbReference type="Pfam" id="PF07045">
    <property type="entry name" value="DUF1330"/>
    <property type="match status" value="1"/>
</dbReference>
<comment type="caution">
    <text evidence="2">The sequence shown here is derived from an EMBL/GenBank/DDBJ whole genome shotgun (WGS) entry which is preliminary data.</text>
</comment>
<dbReference type="Gene3D" id="3.30.70.100">
    <property type="match status" value="1"/>
</dbReference>
<dbReference type="InterPro" id="IPR010753">
    <property type="entry name" value="DUF1330"/>
</dbReference>
<evidence type="ECO:0000313" key="2">
    <source>
        <dbReference type="EMBL" id="NMP30139.1"/>
    </source>
</evidence>